<name>A0AA37SNH9_9BACT</name>
<evidence type="ECO:0000313" key="2">
    <source>
        <dbReference type="EMBL" id="GLR16329.1"/>
    </source>
</evidence>
<protein>
    <submittedName>
        <fullName evidence="2">Uncharacterized protein</fullName>
    </submittedName>
</protein>
<dbReference type="AlphaFoldDB" id="A0AA37SNH9"/>
<comment type="caution">
    <text evidence="2">The sequence shown here is derived from an EMBL/GenBank/DDBJ whole genome shotgun (WGS) entry which is preliminary data.</text>
</comment>
<keyword evidence="3" id="KW-1185">Reference proteome</keyword>
<evidence type="ECO:0000256" key="1">
    <source>
        <dbReference type="SAM" id="MobiDB-lite"/>
    </source>
</evidence>
<accession>A0AA37SNH9</accession>
<feature type="compositionally biased region" description="Basic and acidic residues" evidence="1">
    <location>
        <begin position="51"/>
        <end position="80"/>
    </location>
</feature>
<dbReference type="EMBL" id="BSOH01000005">
    <property type="protein sequence ID" value="GLR16329.1"/>
    <property type="molecule type" value="Genomic_DNA"/>
</dbReference>
<organism evidence="2 3">
    <name type="scientific">Portibacter lacus</name>
    <dbReference type="NCBI Taxonomy" id="1099794"/>
    <lineage>
        <taxon>Bacteria</taxon>
        <taxon>Pseudomonadati</taxon>
        <taxon>Bacteroidota</taxon>
        <taxon>Saprospiria</taxon>
        <taxon>Saprospirales</taxon>
        <taxon>Haliscomenobacteraceae</taxon>
        <taxon>Portibacter</taxon>
    </lineage>
</organism>
<reference evidence="2" key="2">
    <citation type="submission" date="2023-01" db="EMBL/GenBank/DDBJ databases">
        <title>Draft genome sequence of Portibacter lacus strain NBRC 108769.</title>
        <authorList>
            <person name="Sun Q."/>
            <person name="Mori K."/>
        </authorList>
    </citation>
    <scope>NUCLEOTIDE SEQUENCE</scope>
    <source>
        <strain evidence="2">NBRC 108769</strain>
    </source>
</reference>
<sequence length="468" mass="51926">MSTLFTDPDALLDHQPQDDTVGAAYGEFSDDGYSIMPPENQFSTQPLETGGKLDEKAIPENTDSDKEETGTWTTPREREEISTKSAATIKLHQIKVHINYLLDLWEKSGDISKKPESLDDLVNLTSDCDEMMKIINEGDSDNEKLYSSEVQVLNEISGNIETSYGDAIGLIIGQSQKAAKNIGNIPDLSGVDGSLKELIRQNFGDKNQEELDNIMYSLEGSKEYHRIVGALKKAAWNVVGEVGGVIWAEGLKKLEDFLSKALEEFKSHGEYLISFVSGLIDVFGIDESDSVDGMRKTFDLIDTIVGNPFSKALVPLWTAYRPAINFCLDGIDMIKKQRDESLKDLGIAQGLIQHVKKNNQNKIRSGMTLGLPGISVQGKLDLLLFMMDMHAMPAQDAFKVPVKADVKTFFENNQDLINAGGKERIGTNYNNPLNPFDNEIADIASNVYVNRGDIWVMLYGTMLTPPRR</sequence>
<dbReference type="RefSeq" id="WP_235293130.1">
    <property type="nucleotide sequence ID" value="NZ_BSOH01000005.1"/>
</dbReference>
<dbReference type="Proteomes" id="UP001156666">
    <property type="component" value="Unassembled WGS sequence"/>
</dbReference>
<proteinExistence type="predicted"/>
<gene>
    <name evidence="2" type="ORF">GCM10007940_09440</name>
</gene>
<feature type="region of interest" description="Disordered" evidence="1">
    <location>
        <begin position="1"/>
        <end position="80"/>
    </location>
</feature>
<evidence type="ECO:0000313" key="3">
    <source>
        <dbReference type="Proteomes" id="UP001156666"/>
    </source>
</evidence>
<reference evidence="2" key="1">
    <citation type="journal article" date="2014" name="Int. J. Syst. Evol. Microbiol.">
        <title>Complete genome sequence of Corynebacterium casei LMG S-19264T (=DSM 44701T), isolated from a smear-ripened cheese.</title>
        <authorList>
            <consortium name="US DOE Joint Genome Institute (JGI-PGF)"/>
            <person name="Walter F."/>
            <person name="Albersmeier A."/>
            <person name="Kalinowski J."/>
            <person name="Ruckert C."/>
        </authorList>
    </citation>
    <scope>NUCLEOTIDE SEQUENCE</scope>
    <source>
        <strain evidence="2">NBRC 108769</strain>
    </source>
</reference>